<keyword evidence="2" id="KW-0695">RNA-directed DNA polymerase</keyword>
<name>A0A1M6CA91_9BACT</name>
<dbReference type="Proteomes" id="UP000184050">
    <property type="component" value="Unassembled WGS sequence"/>
</dbReference>
<dbReference type="AlphaFoldDB" id="A0A1M6CA91"/>
<keyword evidence="3" id="KW-1185">Reference proteome</keyword>
<dbReference type="CDD" id="cd01646">
    <property type="entry name" value="RT_Bac_retron_I"/>
    <property type="match status" value="1"/>
</dbReference>
<accession>A0A1M6CA91</accession>
<feature type="domain" description="Reverse transcriptase" evidence="1">
    <location>
        <begin position="1"/>
        <end position="324"/>
    </location>
</feature>
<evidence type="ECO:0000313" key="2">
    <source>
        <dbReference type="EMBL" id="SHI57940.1"/>
    </source>
</evidence>
<dbReference type="EMBL" id="FQZE01000003">
    <property type="protein sequence ID" value="SHI57940.1"/>
    <property type="molecule type" value="Genomic_DNA"/>
</dbReference>
<dbReference type="InterPro" id="IPR043502">
    <property type="entry name" value="DNA/RNA_pol_sf"/>
</dbReference>
<dbReference type="SUPFAM" id="SSF56672">
    <property type="entry name" value="DNA/RNA polymerases"/>
    <property type="match status" value="1"/>
</dbReference>
<dbReference type="OrthoDB" id="9780724at2"/>
<reference evidence="2 3" key="1">
    <citation type="submission" date="2016-11" db="EMBL/GenBank/DDBJ databases">
        <authorList>
            <person name="Jaros S."/>
            <person name="Januszkiewicz K."/>
            <person name="Wedrychowicz H."/>
        </authorList>
    </citation>
    <scope>NUCLEOTIDE SEQUENCE [LARGE SCALE GENOMIC DNA]</scope>
    <source>
        <strain evidence="2 3">DSM 27063</strain>
    </source>
</reference>
<proteinExistence type="predicted"/>
<dbReference type="STRING" id="1168035.SAMN05444280_103193"/>
<dbReference type="PROSITE" id="PS50878">
    <property type="entry name" value="RT_POL"/>
    <property type="match status" value="1"/>
</dbReference>
<dbReference type="InterPro" id="IPR000477">
    <property type="entry name" value="RT_dom"/>
</dbReference>
<sequence length="505" mass="58790">MMKTILELSNTEAKEYFLKQESYCNIDLPKYFEFQPLLNALAQNANIGNIALGNAKKFDNINYKFLTNKDGKFAWRPLQLIHPAIYVNLVNKITKEYNWNIIVERFRKFQSNENIKCYSIPIASSGDNKSQKGKSIFNWWQQIEQQSLELALDYDCFMNTDIADCYSSIYTHSIPWALHGEKVIKTDFLFPSTPRKKFLGNDIDTTIQSMQYSQTNGIPQGSVLMDFIAEMILGYADAKLTYKIKNYNRKEVKYKISDYTILRYRDDYRIFATNQETLVKIAKLLTETLFELNLKLNSQKTFISDNIVRDVIKPDKSYWNEAKQGEKTLQKHLFLIHSLAEKHPNSGSLATALTKFLEERVYPLKLFKEENSKVIVSILVDIAYKNPRTYPVVTAILSTILSLEINSKTVVEIFNSIEKRFDKIPNVGHLQVWLQRLTIKADRDKDYPETLCQKVINTDTAIWNIDWLNHQNIKDLFINTSIINDTEIDEMQQIIEPNEISVFGY</sequence>
<evidence type="ECO:0000259" key="1">
    <source>
        <dbReference type="PROSITE" id="PS50878"/>
    </source>
</evidence>
<keyword evidence="2" id="KW-0548">Nucleotidyltransferase</keyword>
<evidence type="ECO:0000313" key="3">
    <source>
        <dbReference type="Proteomes" id="UP000184050"/>
    </source>
</evidence>
<organism evidence="2 3">
    <name type="scientific">Tangfeifania diversioriginum</name>
    <dbReference type="NCBI Taxonomy" id="1168035"/>
    <lineage>
        <taxon>Bacteria</taxon>
        <taxon>Pseudomonadati</taxon>
        <taxon>Bacteroidota</taxon>
        <taxon>Bacteroidia</taxon>
        <taxon>Marinilabiliales</taxon>
        <taxon>Prolixibacteraceae</taxon>
        <taxon>Tangfeifania</taxon>
    </lineage>
</organism>
<keyword evidence="2" id="KW-0808">Transferase</keyword>
<gene>
    <name evidence="2" type="ORF">SAMN05444280_103193</name>
</gene>
<dbReference type="Pfam" id="PF00078">
    <property type="entry name" value="RVT_1"/>
    <property type="match status" value="1"/>
</dbReference>
<protein>
    <submittedName>
        <fullName evidence="2">Reverse transcriptase (RNA-dependent DNA polymerase)</fullName>
    </submittedName>
</protein>
<dbReference type="GO" id="GO:0003964">
    <property type="term" value="F:RNA-directed DNA polymerase activity"/>
    <property type="evidence" value="ECO:0007669"/>
    <property type="project" value="UniProtKB-KW"/>
</dbReference>